<accession>A0A3D8P2Z4</accession>
<proteinExistence type="predicted"/>
<evidence type="ECO:0000313" key="3">
    <source>
        <dbReference type="Proteomes" id="UP000256329"/>
    </source>
</evidence>
<sequence length="399" mass="42696">MFLAGKRGVEVLWVFTNRRDLIGPHAERLRLGFASVPEEADVAVIWIPRSAGDPASATAAARKQVPGHVPLYVVVEGGSSAEEAAGIFAAGATPVSAALLPLVLGRVAREKAREEAVRQENAESRPGEHGEVAVAPPGAVLPNLVAVFSPATHVGKTFLSLCLAVCLARRGIRTVLVDLDCDKVDLWWASGMARRGIPPKATVGNWSDLACDPASFIDEHPQVPGLFVLPGGNAGRLPRATEVLPLLSSRFGAVVADLAPVPSLPHVVWTLRSAVRVVLVSDLSPKAVVQVSDAIPRLAGVLPRERTVLVLNRTRPGLLGLAPKRFARSLGFDRFYLVPEVREAGKALRRGALPRFPAPVERVVEKAVWDVFNLESRERGVGGRCGFLPRLTTARPRES</sequence>
<dbReference type="AlphaFoldDB" id="A0A3D8P2Z4"/>
<dbReference type="PANTHER" id="PTHR32309">
    <property type="entry name" value="TYROSINE-PROTEIN KINASE"/>
    <property type="match status" value="1"/>
</dbReference>
<dbReference type="Pfam" id="PF01656">
    <property type="entry name" value="CbiA"/>
    <property type="match status" value="1"/>
</dbReference>
<evidence type="ECO:0000313" key="2">
    <source>
        <dbReference type="EMBL" id="RDV80492.1"/>
    </source>
</evidence>
<dbReference type="InterPro" id="IPR027417">
    <property type="entry name" value="P-loop_NTPase"/>
</dbReference>
<dbReference type="InterPro" id="IPR050445">
    <property type="entry name" value="Bact_polysacc_biosynth/exp"/>
</dbReference>
<dbReference type="Proteomes" id="UP000256329">
    <property type="component" value="Unassembled WGS sequence"/>
</dbReference>
<feature type="domain" description="CobQ/CobB/MinD/ParA nucleotide binding" evidence="1">
    <location>
        <begin position="145"/>
        <end position="182"/>
    </location>
</feature>
<dbReference type="GO" id="GO:0005886">
    <property type="term" value="C:plasma membrane"/>
    <property type="evidence" value="ECO:0007669"/>
    <property type="project" value="TreeGrafter"/>
</dbReference>
<dbReference type="EMBL" id="QSLN01000036">
    <property type="protein sequence ID" value="RDV80492.1"/>
    <property type="molecule type" value="Genomic_DNA"/>
</dbReference>
<keyword evidence="3" id="KW-1185">Reference proteome</keyword>
<dbReference type="InterPro" id="IPR002586">
    <property type="entry name" value="CobQ/CobB/MinD/ParA_Nub-bd_dom"/>
</dbReference>
<dbReference type="Gene3D" id="3.40.50.300">
    <property type="entry name" value="P-loop containing nucleotide triphosphate hydrolases"/>
    <property type="match status" value="1"/>
</dbReference>
<organism evidence="2 3">
    <name type="scientific">Ammonifex thiophilus</name>
    <dbReference type="NCBI Taxonomy" id="444093"/>
    <lineage>
        <taxon>Bacteria</taxon>
        <taxon>Bacillati</taxon>
        <taxon>Bacillota</taxon>
        <taxon>Clostridia</taxon>
        <taxon>Thermoanaerobacterales</taxon>
        <taxon>Thermoanaerobacteraceae</taxon>
        <taxon>Ammonifex</taxon>
    </lineage>
</organism>
<name>A0A3D8P2Z4_9THEO</name>
<gene>
    <name evidence="2" type="ORF">DXX99_10765</name>
</gene>
<dbReference type="PANTHER" id="PTHR32309:SF13">
    <property type="entry name" value="FERRIC ENTEROBACTIN TRANSPORT PROTEIN FEPE"/>
    <property type="match status" value="1"/>
</dbReference>
<dbReference type="GO" id="GO:0004713">
    <property type="term" value="F:protein tyrosine kinase activity"/>
    <property type="evidence" value="ECO:0007669"/>
    <property type="project" value="TreeGrafter"/>
</dbReference>
<evidence type="ECO:0000259" key="1">
    <source>
        <dbReference type="Pfam" id="PF01656"/>
    </source>
</evidence>
<reference evidence="2 3" key="1">
    <citation type="submission" date="2018-08" db="EMBL/GenBank/DDBJ databases">
        <title>Form III RuBisCO-mediated autotrophy in Thermodesulfobium bacteria.</title>
        <authorList>
            <person name="Toshchakov S.V."/>
            <person name="Kublanov I.V."/>
            <person name="Frolov E."/>
            <person name="Bonch-Osmolovskaya E.A."/>
            <person name="Tourova T.P."/>
            <person name="Chernych N.A."/>
            <person name="Lebedinsky A.V."/>
        </authorList>
    </citation>
    <scope>NUCLEOTIDE SEQUENCE [LARGE SCALE GENOMIC DNA]</scope>
    <source>
        <strain evidence="2 3">SR</strain>
    </source>
</reference>
<dbReference type="SUPFAM" id="SSF52540">
    <property type="entry name" value="P-loop containing nucleoside triphosphate hydrolases"/>
    <property type="match status" value="1"/>
</dbReference>
<comment type="caution">
    <text evidence="2">The sequence shown here is derived from an EMBL/GenBank/DDBJ whole genome shotgun (WGS) entry which is preliminary data.</text>
</comment>
<protein>
    <recommendedName>
        <fullName evidence="1">CobQ/CobB/MinD/ParA nucleotide binding domain-containing protein</fullName>
    </recommendedName>
</protein>
<dbReference type="OrthoDB" id="1806604at2"/>